<gene>
    <name evidence="2" type="ORF">DO97_01790</name>
</gene>
<dbReference type="Proteomes" id="UP000030170">
    <property type="component" value="Unassembled WGS sequence"/>
</dbReference>
<evidence type="ECO:0008006" key="4">
    <source>
        <dbReference type="Google" id="ProtNLM"/>
    </source>
</evidence>
<feature type="signal peptide" evidence="1">
    <location>
        <begin position="1"/>
        <end position="30"/>
    </location>
</feature>
<proteinExistence type="predicted"/>
<organism evidence="2 3">
    <name type="scientific">Neosynechococcus sphagnicola sy1</name>
    <dbReference type="NCBI Taxonomy" id="1497020"/>
    <lineage>
        <taxon>Bacteria</taxon>
        <taxon>Bacillati</taxon>
        <taxon>Cyanobacteriota</taxon>
        <taxon>Cyanophyceae</taxon>
        <taxon>Neosynechococcales</taxon>
        <taxon>Neosynechococcaceae</taxon>
        <taxon>Neosynechococcus</taxon>
    </lineage>
</organism>
<keyword evidence="1" id="KW-0732">Signal</keyword>
<dbReference type="RefSeq" id="WP_036531955.1">
    <property type="nucleotide sequence ID" value="NZ_JJML01000015.1"/>
</dbReference>
<protein>
    <recommendedName>
        <fullName evidence="4">DUF732 domain-containing protein</fullName>
    </recommendedName>
</protein>
<evidence type="ECO:0000313" key="2">
    <source>
        <dbReference type="EMBL" id="KGF73099.1"/>
    </source>
</evidence>
<dbReference type="EMBL" id="JJML01000015">
    <property type="protein sequence ID" value="KGF73099.1"/>
    <property type="molecule type" value="Genomic_DNA"/>
</dbReference>
<comment type="caution">
    <text evidence="2">The sequence shown here is derived from an EMBL/GenBank/DDBJ whole genome shotgun (WGS) entry which is preliminary data.</text>
</comment>
<evidence type="ECO:0000313" key="3">
    <source>
        <dbReference type="Proteomes" id="UP000030170"/>
    </source>
</evidence>
<keyword evidence="3" id="KW-1185">Reference proteome</keyword>
<sequence>MNRVIYGGLSALVLTATTAVLPLFTPAADAQTNPIKACITELMSVNSPIVSGGQRAQMTDLAAATICQNATKPGFSVQKAKQCMKELMYVQRADGEILEPSGISDIAAATACRGAV</sequence>
<dbReference type="AlphaFoldDB" id="A0A098TLC3"/>
<feature type="chain" id="PRO_5001941087" description="DUF732 domain-containing protein" evidence="1">
    <location>
        <begin position="31"/>
        <end position="116"/>
    </location>
</feature>
<evidence type="ECO:0000256" key="1">
    <source>
        <dbReference type="SAM" id="SignalP"/>
    </source>
</evidence>
<name>A0A098TLC3_9CYAN</name>
<accession>A0A098TLC3</accession>
<reference evidence="2 3" key="1">
    <citation type="journal article" date="2014" name="Mol. Ecol.">
        <title>Evolution of Synechococcus.</title>
        <authorList>
            <person name="Dvorak P."/>
            <person name="Casamatta D."/>
            <person name="Hasler P."/>
            <person name="Poulickova A."/>
            <person name="Ondrej V."/>
            <person name="Sanges R."/>
        </authorList>
    </citation>
    <scope>NUCLEOTIDE SEQUENCE [LARGE SCALE GENOMIC DNA]</scope>
    <source>
        <strain evidence="2 3">CAUP A 1101</strain>
    </source>
</reference>